<dbReference type="Pfam" id="PF00672">
    <property type="entry name" value="HAMP"/>
    <property type="match status" value="1"/>
</dbReference>
<feature type="domain" description="HAMP" evidence="11">
    <location>
        <begin position="247"/>
        <end position="300"/>
    </location>
</feature>
<dbReference type="SUPFAM" id="SSF47384">
    <property type="entry name" value="Homodimeric domain of signal transducing histidine kinase"/>
    <property type="match status" value="1"/>
</dbReference>
<dbReference type="PANTHER" id="PTHR43065">
    <property type="entry name" value="SENSOR HISTIDINE KINASE"/>
    <property type="match status" value="1"/>
</dbReference>
<dbReference type="AlphaFoldDB" id="A0A9Q5ZD56"/>
<comment type="subcellular location">
    <subcellularLocation>
        <location evidence="2">Membrane</location>
    </subcellularLocation>
</comment>
<evidence type="ECO:0000256" key="7">
    <source>
        <dbReference type="ARBA" id="ARBA00023012"/>
    </source>
</evidence>
<comment type="catalytic activity">
    <reaction evidence="1">
        <text>ATP + protein L-histidine = ADP + protein N-phospho-L-histidine.</text>
        <dbReference type="EC" id="2.7.13.3"/>
    </reaction>
</comment>
<dbReference type="InterPro" id="IPR003660">
    <property type="entry name" value="HAMP_dom"/>
</dbReference>
<keyword evidence="9" id="KW-1133">Transmembrane helix</keyword>
<dbReference type="InterPro" id="IPR004358">
    <property type="entry name" value="Sig_transdc_His_kin-like_C"/>
</dbReference>
<dbReference type="InterPro" id="IPR005467">
    <property type="entry name" value="His_kinase_dom"/>
</dbReference>
<dbReference type="InterPro" id="IPR003594">
    <property type="entry name" value="HATPase_dom"/>
</dbReference>
<keyword evidence="4" id="KW-0597">Phosphoprotein</keyword>
<evidence type="ECO:0000259" key="10">
    <source>
        <dbReference type="PROSITE" id="PS50109"/>
    </source>
</evidence>
<dbReference type="InterPro" id="IPR036890">
    <property type="entry name" value="HATPase_C_sf"/>
</dbReference>
<name>A0A9Q5ZD56_NOSLI</name>
<gene>
    <name evidence="12" type="ORF">VF08_11685</name>
</gene>
<dbReference type="Gene3D" id="6.10.340.10">
    <property type="match status" value="1"/>
</dbReference>
<reference evidence="12 13" key="1">
    <citation type="submission" date="2015-02" db="EMBL/GenBank/DDBJ databases">
        <title>Nostoc linckia genome annotation.</title>
        <authorList>
            <person name="Zhou Z."/>
        </authorList>
    </citation>
    <scope>NUCLEOTIDE SEQUENCE [LARGE SCALE GENOMIC DNA]</scope>
    <source>
        <strain evidence="13">z8</strain>
    </source>
</reference>
<feature type="domain" description="Histidine kinase" evidence="10">
    <location>
        <begin position="367"/>
        <end position="613"/>
    </location>
</feature>
<dbReference type="Gene3D" id="3.30.565.10">
    <property type="entry name" value="Histidine kinase-like ATPase, C-terminal domain"/>
    <property type="match status" value="1"/>
</dbReference>
<protein>
    <recommendedName>
        <fullName evidence="3">histidine kinase</fullName>
        <ecNumber evidence="3">2.7.13.3</ecNumber>
    </recommendedName>
</protein>
<dbReference type="Proteomes" id="UP000222310">
    <property type="component" value="Unassembled WGS sequence"/>
</dbReference>
<evidence type="ECO:0000256" key="8">
    <source>
        <dbReference type="SAM" id="Coils"/>
    </source>
</evidence>
<accession>A0A9Q5ZD56</accession>
<keyword evidence="5" id="KW-0808">Transferase</keyword>
<comment type="caution">
    <text evidence="12">The sequence shown here is derived from an EMBL/GenBank/DDBJ whole genome shotgun (WGS) entry which is preliminary data.</text>
</comment>
<evidence type="ECO:0000313" key="13">
    <source>
        <dbReference type="Proteomes" id="UP000222310"/>
    </source>
</evidence>
<evidence type="ECO:0000256" key="6">
    <source>
        <dbReference type="ARBA" id="ARBA00022777"/>
    </source>
</evidence>
<dbReference type="PROSITE" id="PS50885">
    <property type="entry name" value="HAMP"/>
    <property type="match status" value="1"/>
</dbReference>
<feature type="transmembrane region" description="Helical" evidence="9">
    <location>
        <begin position="31"/>
        <end position="52"/>
    </location>
</feature>
<dbReference type="Pfam" id="PF02518">
    <property type="entry name" value="HATPase_c"/>
    <property type="match status" value="1"/>
</dbReference>
<dbReference type="SUPFAM" id="SSF158472">
    <property type="entry name" value="HAMP domain-like"/>
    <property type="match status" value="1"/>
</dbReference>
<dbReference type="SMART" id="SM00387">
    <property type="entry name" value="HATPase_c"/>
    <property type="match status" value="1"/>
</dbReference>
<dbReference type="EMBL" id="LAHD01000027">
    <property type="protein sequence ID" value="PHK04262.1"/>
    <property type="molecule type" value="Genomic_DNA"/>
</dbReference>
<dbReference type="GO" id="GO:0000155">
    <property type="term" value="F:phosphorelay sensor kinase activity"/>
    <property type="evidence" value="ECO:0007669"/>
    <property type="project" value="InterPro"/>
</dbReference>
<dbReference type="PRINTS" id="PR00344">
    <property type="entry name" value="BCTRLSENSOR"/>
</dbReference>
<dbReference type="CDD" id="cd06225">
    <property type="entry name" value="HAMP"/>
    <property type="match status" value="1"/>
</dbReference>
<dbReference type="CDD" id="cd00082">
    <property type="entry name" value="HisKA"/>
    <property type="match status" value="1"/>
</dbReference>
<dbReference type="Gene3D" id="1.10.287.130">
    <property type="match status" value="1"/>
</dbReference>
<dbReference type="PROSITE" id="PS50109">
    <property type="entry name" value="HIS_KIN"/>
    <property type="match status" value="1"/>
</dbReference>
<keyword evidence="8" id="KW-0175">Coiled coil</keyword>
<evidence type="ECO:0000256" key="5">
    <source>
        <dbReference type="ARBA" id="ARBA00022679"/>
    </source>
</evidence>
<keyword evidence="9" id="KW-0812">Transmembrane</keyword>
<dbReference type="GO" id="GO:0016020">
    <property type="term" value="C:membrane"/>
    <property type="evidence" value="ECO:0007669"/>
    <property type="project" value="UniProtKB-SubCell"/>
</dbReference>
<evidence type="ECO:0000313" key="12">
    <source>
        <dbReference type="EMBL" id="PHK04262.1"/>
    </source>
</evidence>
<evidence type="ECO:0000256" key="9">
    <source>
        <dbReference type="SAM" id="Phobius"/>
    </source>
</evidence>
<keyword evidence="9" id="KW-0472">Membrane</keyword>
<feature type="transmembrane region" description="Helical" evidence="9">
    <location>
        <begin position="226"/>
        <end position="244"/>
    </location>
</feature>
<dbReference type="PANTHER" id="PTHR43065:SF50">
    <property type="entry name" value="HISTIDINE KINASE"/>
    <property type="match status" value="1"/>
</dbReference>
<dbReference type="SUPFAM" id="SSF55874">
    <property type="entry name" value="ATPase domain of HSP90 chaperone/DNA topoisomerase II/histidine kinase"/>
    <property type="match status" value="1"/>
</dbReference>
<keyword evidence="6 12" id="KW-0418">Kinase</keyword>
<evidence type="ECO:0000256" key="3">
    <source>
        <dbReference type="ARBA" id="ARBA00012438"/>
    </source>
</evidence>
<organism evidence="12 13">
    <name type="scientific">Nostoc linckia z8</name>
    <dbReference type="NCBI Taxonomy" id="1628746"/>
    <lineage>
        <taxon>Bacteria</taxon>
        <taxon>Bacillati</taxon>
        <taxon>Cyanobacteriota</taxon>
        <taxon>Cyanophyceae</taxon>
        <taxon>Nostocales</taxon>
        <taxon>Nostocaceae</taxon>
        <taxon>Nostoc</taxon>
    </lineage>
</organism>
<dbReference type="RefSeq" id="WP_099069825.1">
    <property type="nucleotide sequence ID" value="NZ_LAHD01000027.1"/>
</dbReference>
<dbReference type="SMART" id="SM00304">
    <property type="entry name" value="HAMP"/>
    <property type="match status" value="1"/>
</dbReference>
<dbReference type="InterPro" id="IPR003661">
    <property type="entry name" value="HisK_dim/P_dom"/>
</dbReference>
<dbReference type="GeneID" id="57097019"/>
<evidence type="ECO:0000256" key="2">
    <source>
        <dbReference type="ARBA" id="ARBA00004370"/>
    </source>
</evidence>
<feature type="coiled-coil region" evidence="8">
    <location>
        <begin position="299"/>
        <end position="351"/>
    </location>
</feature>
<evidence type="ECO:0000256" key="4">
    <source>
        <dbReference type="ARBA" id="ARBA00022553"/>
    </source>
</evidence>
<proteinExistence type="predicted"/>
<sequence>MIAGIKRYFKRIFILLSHLTDNWNIARKISYGYTVAGSITFIGTISGLLIAYRYETLAQQQLNLSEQKQSLLKDLENKITRVRLHPQRLVTVWENSIWLEFEKNRFVDEMSQVNQQLSKLEVFIKNYTNDSTINNSNLLYLLNNYRKNTKVYIQVVQNFWQQIDQHESLTKVGEEKLINFFQKEVNVSIEFEKLSDELILIIGYAEIQKQKAISSFENAQKLRIKIIVGSMLLTAAIAIMLALYTSSLIARPLQIVTNVARKITQESNFQLRANIRSKDEVGTLAASLNQLVEWVGDYTQELQLARQNLEHRVEERTQELELARQNLEHRVEERTQELKKTLQDLKETQGQLIQSEKMSSLGQMVAGIAHEINNPVNFIYGNIQCISEYTQDLFSLVSLYQEQYSDSICVIEERIQEIDLNFINQDLPLVLSSMKVGAERIREIVLCLRNFSRLDEAEMKEVDIHQGIDNTLLILNHRFQPEIEVIKNYGNLPLVECYPAQLNQVFLNILNNAIDAILDEKNDKYKNQQIIIHTLKIDDTYIKIGIKDSGYGISAEIKNKLFDPFFTTKAVGKGTGLGLSVCYQIVDKHKGKIEVISELEKGAEFVIILPIKTQYHFSVPTS</sequence>
<keyword evidence="7" id="KW-0902">Two-component regulatory system</keyword>
<dbReference type="InterPro" id="IPR036097">
    <property type="entry name" value="HisK_dim/P_sf"/>
</dbReference>
<evidence type="ECO:0000256" key="1">
    <source>
        <dbReference type="ARBA" id="ARBA00000085"/>
    </source>
</evidence>
<dbReference type="EC" id="2.7.13.3" evidence="3"/>
<evidence type="ECO:0000259" key="11">
    <source>
        <dbReference type="PROSITE" id="PS50885"/>
    </source>
</evidence>